<keyword evidence="2" id="KW-0472">Membrane</keyword>
<dbReference type="STRING" id="1172194.WQQ_38740"/>
<comment type="similarity">
    <text evidence="1 2">Belongs to the outer membrane factor (OMF) (TC 1.B.17) family.</text>
</comment>
<keyword evidence="2" id="KW-0449">Lipoprotein</keyword>
<dbReference type="PANTHER" id="PTHR30203">
    <property type="entry name" value="OUTER MEMBRANE CATION EFFLUX PROTEIN"/>
    <property type="match status" value="1"/>
</dbReference>
<evidence type="ECO:0000256" key="2">
    <source>
        <dbReference type="RuleBase" id="RU362097"/>
    </source>
</evidence>
<dbReference type="EMBL" id="AKGD01000003">
    <property type="protein sequence ID" value="EIT68679.1"/>
    <property type="molecule type" value="Genomic_DNA"/>
</dbReference>
<dbReference type="SUPFAM" id="SSF56954">
    <property type="entry name" value="Outer membrane efflux proteins (OEP)"/>
    <property type="match status" value="1"/>
</dbReference>
<comment type="caution">
    <text evidence="3">The sequence shown here is derived from an EMBL/GenBank/DDBJ whole genome shotgun (WGS) entry which is preliminary data.</text>
</comment>
<evidence type="ECO:0000313" key="3">
    <source>
        <dbReference type="EMBL" id="EIT68679.1"/>
    </source>
</evidence>
<keyword evidence="2" id="KW-0564">Palmitate</keyword>
<name>I7ZA03_9GAMM</name>
<dbReference type="Proteomes" id="UP000003704">
    <property type="component" value="Unassembled WGS sequence"/>
</dbReference>
<gene>
    <name evidence="3" type="ORF">WQQ_38740</name>
</gene>
<dbReference type="Gene3D" id="2.20.200.10">
    <property type="entry name" value="Outer membrane efflux proteins (OEP)"/>
    <property type="match status" value="1"/>
</dbReference>
<reference evidence="3 4" key="1">
    <citation type="journal article" date="2012" name="J. Bacteriol.">
        <title>Genome Sequence of n-Alkane-Degrading Hydrocarboniphaga effusa Strain AP103T (ATCC BAA-332T).</title>
        <authorList>
            <person name="Chang H.K."/>
            <person name="Zylstra G.J."/>
            <person name="Chae J.C."/>
        </authorList>
    </citation>
    <scope>NUCLEOTIDE SEQUENCE [LARGE SCALE GENOMIC DNA]</scope>
    <source>
        <strain evidence="3 4">AP103</strain>
    </source>
</reference>
<dbReference type="PANTHER" id="PTHR30203:SF33">
    <property type="entry name" value="BLR4455 PROTEIN"/>
    <property type="match status" value="1"/>
</dbReference>
<dbReference type="PATRIC" id="fig|1172194.4.peg.3759"/>
<dbReference type="Pfam" id="PF02321">
    <property type="entry name" value="OEP"/>
    <property type="match status" value="2"/>
</dbReference>
<evidence type="ECO:0000313" key="4">
    <source>
        <dbReference type="Proteomes" id="UP000003704"/>
    </source>
</evidence>
<dbReference type="InterPro" id="IPR003423">
    <property type="entry name" value="OMP_efflux"/>
</dbReference>
<dbReference type="GO" id="GO:0009279">
    <property type="term" value="C:cell outer membrane"/>
    <property type="evidence" value="ECO:0007669"/>
    <property type="project" value="UniProtKB-SubCell"/>
</dbReference>
<dbReference type="Gene3D" id="1.20.1600.10">
    <property type="entry name" value="Outer membrane efflux proteins (OEP)"/>
    <property type="match status" value="1"/>
</dbReference>
<accession>I7ZA03</accession>
<comment type="subcellular location">
    <subcellularLocation>
        <location evidence="2">Cell outer membrane</location>
        <topology evidence="2">Lipid-anchor</topology>
    </subcellularLocation>
</comment>
<dbReference type="InterPro" id="IPR010131">
    <property type="entry name" value="MdtP/NodT-like"/>
</dbReference>
<evidence type="ECO:0008006" key="5">
    <source>
        <dbReference type="Google" id="ProtNLM"/>
    </source>
</evidence>
<dbReference type="GO" id="GO:0015562">
    <property type="term" value="F:efflux transmembrane transporter activity"/>
    <property type="evidence" value="ECO:0007669"/>
    <property type="project" value="InterPro"/>
</dbReference>
<protein>
    <recommendedName>
        <fullName evidence="5">RND transporter</fullName>
    </recommendedName>
</protein>
<keyword evidence="2" id="KW-1134">Transmembrane beta strand</keyword>
<dbReference type="NCBIfam" id="TIGR01845">
    <property type="entry name" value="outer_NodT"/>
    <property type="match status" value="1"/>
</dbReference>
<organism evidence="3 4">
    <name type="scientific">Hydrocarboniphaga effusa AP103</name>
    <dbReference type="NCBI Taxonomy" id="1172194"/>
    <lineage>
        <taxon>Bacteria</taxon>
        <taxon>Pseudomonadati</taxon>
        <taxon>Pseudomonadota</taxon>
        <taxon>Gammaproteobacteria</taxon>
        <taxon>Nevskiales</taxon>
        <taxon>Nevskiaceae</taxon>
        <taxon>Hydrocarboniphaga</taxon>
    </lineage>
</organism>
<evidence type="ECO:0000256" key="1">
    <source>
        <dbReference type="ARBA" id="ARBA00007613"/>
    </source>
</evidence>
<proteinExistence type="inferred from homology"/>
<keyword evidence="2" id="KW-0812">Transmembrane</keyword>
<keyword evidence="4" id="KW-1185">Reference proteome</keyword>
<dbReference type="AlphaFoldDB" id="I7ZA03"/>
<sequence length="480" mass="51685">MPASLALALSLGGCAAPRYELPSVAIAEQYKEAAHDREWAPAMPADALDRGSWWTLYGDETLSGLIGTLDRNSPNLAAALARFEQARAIYDRSRVSLFPRLSVNGQYEPNRGSDMRPPSGSETRYFDDNSLGLQASYEVDLWGRVRNTVRAGSANFDAATADLESARLSLRSDLVDRYLQLRGYDYTVQLLRDNVDAFAHALKVTESRRDGGIGSGLDVARARTQLQTAKAELSTSLGQRAVLEHAIAALIGESPSSFSIAPSTAKIDLPQLPLSVPSTLLQRRPDIAAAERRTAAANASLGVARAAWFPSLSLSGSVGYQSYRGSDWFKASNLFWAIGPSLALDLFDGGRRASLRDQAKADLDEAGASYRMTVLQAFAQVEDQLALLDHYRDASHEETEAVAAAQQAVDLATIRYRQGAVNYLEVTSAQTASLQAQRDLVTISVNRLRASVGLIRALGGGWSIGDPVATVPAPVETAGR</sequence>